<dbReference type="OrthoDB" id="10264738at2759"/>
<dbReference type="Pfam" id="PF00481">
    <property type="entry name" value="PP2C"/>
    <property type="match status" value="1"/>
</dbReference>
<keyword evidence="3" id="KW-1185">Reference proteome</keyword>
<evidence type="ECO:0000259" key="1">
    <source>
        <dbReference type="PROSITE" id="PS51746"/>
    </source>
</evidence>
<dbReference type="AlphaFoldDB" id="A0A0M0JQ11"/>
<dbReference type="InterPro" id="IPR015655">
    <property type="entry name" value="PP2C"/>
</dbReference>
<sequence>MLGLDPLAVDGDLASQLRFDSSSVGTSTRTLKGEDRMATWKGKLENNEVLLLLVADGHGGAEAAEWCARNTLNDVRLFAGRDASVASFQAACKDAFSKAADEVCRITRKAGSTLTVVCVNATLGEMTCASLGDSAAYLFPYTHGDGKAKLNGNPPAPLRLTSDHRLQSSEEERQRVLTAGAKVAQAAGPDGKPAGPLRAWPGGLAIARTIGDADCGDYICSTPTVKSIRLPRLGASVVVASDGVWDSFQDVEQLTS</sequence>
<dbReference type="CDD" id="cd00143">
    <property type="entry name" value="PP2Cc"/>
    <property type="match status" value="1"/>
</dbReference>
<organism evidence="2 3">
    <name type="scientific">Chrysochromulina tobinii</name>
    <dbReference type="NCBI Taxonomy" id="1460289"/>
    <lineage>
        <taxon>Eukaryota</taxon>
        <taxon>Haptista</taxon>
        <taxon>Haptophyta</taxon>
        <taxon>Prymnesiophyceae</taxon>
        <taxon>Prymnesiales</taxon>
        <taxon>Chrysochromulinaceae</taxon>
        <taxon>Chrysochromulina</taxon>
    </lineage>
</organism>
<dbReference type="Proteomes" id="UP000037460">
    <property type="component" value="Unassembled WGS sequence"/>
</dbReference>
<dbReference type="InterPro" id="IPR001932">
    <property type="entry name" value="PPM-type_phosphatase-like_dom"/>
</dbReference>
<dbReference type="SUPFAM" id="SSF81606">
    <property type="entry name" value="PP2C-like"/>
    <property type="match status" value="1"/>
</dbReference>
<protein>
    <recommendedName>
        <fullName evidence="1">PPM-type phosphatase domain-containing protein</fullName>
    </recommendedName>
</protein>
<dbReference type="InterPro" id="IPR036457">
    <property type="entry name" value="PPM-type-like_dom_sf"/>
</dbReference>
<evidence type="ECO:0000313" key="3">
    <source>
        <dbReference type="Proteomes" id="UP000037460"/>
    </source>
</evidence>
<dbReference type="Gene3D" id="3.60.40.10">
    <property type="entry name" value="PPM-type phosphatase domain"/>
    <property type="match status" value="1"/>
</dbReference>
<gene>
    <name evidence="2" type="ORF">Ctob_004651</name>
</gene>
<name>A0A0M0JQ11_9EUKA</name>
<dbReference type="PROSITE" id="PS51746">
    <property type="entry name" value="PPM_2"/>
    <property type="match status" value="1"/>
</dbReference>
<dbReference type="GO" id="GO:0004722">
    <property type="term" value="F:protein serine/threonine phosphatase activity"/>
    <property type="evidence" value="ECO:0007669"/>
    <property type="project" value="InterPro"/>
</dbReference>
<accession>A0A0M0JQ11</accession>
<dbReference type="PANTHER" id="PTHR47992">
    <property type="entry name" value="PROTEIN PHOSPHATASE"/>
    <property type="match status" value="1"/>
</dbReference>
<dbReference type="SMART" id="SM00332">
    <property type="entry name" value="PP2Cc"/>
    <property type="match status" value="1"/>
</dbReference>
<reference evidence="3" key="1">
    <citation type="journal article" date="2015" name="PLoS Genet.">
        <title>Genome Sequence and Transcriptome Analyses of Chrysochromulina tobin: Metabolic Tools for Enhanced Algal Fitness in the Prominent Order Prymnesiales (Haptophyceae).</title>
        <authorList>
            <person name="Hovde B.T."/>
            <person name="Deodato C.R."/>
            <person name="Hunsperger H.M."/>
            <person name="Ryken S.A."/>
            <person name="Yost W."/>
            <person name="Jha R.K."/>
            <person name="Patterson J."/>
            <person name="Monnat R.J. Jr."/>
            <person name="Barlow S.B."/>
            <person name="Starkenburg S.R."/>
            <person name="Cattolico R.A."/>
        </authorList>
    </citation>
    <scope>NUCLEOTIDE SEQUENCE</scope>
    <source>
        <strain evidence="3">CCMP291</strain>
    </source>
</reference>
<dbReference type="EMBL" id="JWZX01002582">
    <property type="protein sequence ID" value="KOO28343.1"/>
    <property type="molecule type" value="Genomic_DNA"/>
</dbReference>
<comment type="caution">
    <text evidence="2">The sequence shown here is derived from an EMBL/GenBank/DDBJ whole genome shotgun (WGS) entry which is preliminary data.</text>
</comment>
<feature type="domain" description="PPM-type phosphatase" evidence="1">
    <location>
        <begin position="20"/>
        <end position="256"/>
    </location>
</feature>
<evidence type="ECO:0000313" key="2">
    <source>
        <dbReference type="EMBL" id="KOO28343.1"/>
    </source>
</evidence>
<proteinExistence type="predicted"/>